<reference evidence="2 3" key="1">
    <citation type="submission" date="2019-02" db="EMBL/GenBank/DDBJ databases">
        <title>Halonotius sp. a new haloqrchaeon isolated from saline water.</title>
        <authorList>
            <person name="Duran-Viseras A."/>
            <person name="Sanchez-Porro C."/>
            <person name="Ventosa A."/>
        </authorList>
    </citation>
    <scope>NUCLEOTIDE SEQUENCE [LARGE SCALE GENOMIC DNA]</scope>
    <source>
        <strain evidence="2 3">F9-27</strain>
    </source>
</reference>
<comment type="caution">
    <text evidence="2">The sequence shown here is derived from an EMBL/GenBank/DDBJ whole genome shotgun (WGS) entry which is preliminary data.</text>
</comment>
<protein>
    <recommendedName>
        <fullName evidence="1">DUF7511 domain-containing protein</fullName>
    </recommendedName>
</protein>
<dbReference type="OrthoDB" id="186853at2157"/>
<feature type="domain" description="DUF7511" evidence="1">
    <location>
        <begin position="20"/>
        <end position="60"/>
    </location>
</feature>
<evidence type="ECO:0000313" key="3">
    <source>
        <dbReference type="Proteomes" id="UP000315385"/>
    </source>
</evidence>
<gene>
    <name evidence="2" type="ORF">EWF95_07135</name>
</gene>
<dbReference type="EMBL" id="SESI01000002">
    <property type="protein sequence ID" value="TQQ80263.1"/>
    <property type="molecule type" value="Genomic_DNA"/>
</dbReference>
<sequence length="60" mass="6440">MTDVPTPAPPTDTDSRLIATPYDGEADLVTIHPADPTDAERLSAWITAEGEAYVSLAAWR</sequence>
<dbReference type="AlphaFoldDB" id="A0A544QMW8"/>
<dbReference type="Proteomes" id="UP000315385">
    <property type="component" value="Unassembled WGS sequence"/>
</dbReference>
<dbReference type="RefSeq" id="WP_142443385.1">
    <property type="nucleotide sequence ID" value="NZ_SESI01000002.1"/>
</dbReference>
<evidence type="ECO:0000313" key="2">
    <source>
        <dbReference type="EMBL" id="TQQ80263.1"/>
    </source>
</evidence>
<evidence type="ECO:0000259" key="1">
    <source>
        <dbReference type="Pfam" id="PF24351"/>
    </source>
</evidence>
<proteinExistence type="predicted"/>
<dbReference type="InterPro" id="IPR055933">
    <property type="entry name" value="DUF7511"/>
</dbReference>
<organism evidence="2 3">
    <name type="scientific">Halonotius roseus</name>
    <dbReference type="NCBI Taxonomy" id="2511997"/>
    <lineage>
        <taxon>Archaea</taxon>
        <taxon>Methanobacteriati</taxon>
        <taxon>Methanobacteriota</taxon>
        <taxon>Stenosarchaea group</taxon>
        <taxon>Halobacteria</taxon>
        <taxon>Halobacteriales</taxon>
        <taxon>Haloferacaceae</taxon>
        <taxon>Halonotius</taxon>
    </lineage>
</organism>
<name>A0A544QMW8_9EURY</name>
<accession>A0A544QMW8</accession>
<keyword evidence="3" id="KW-1185">Reference proteome</keyword>
<dbReference type="Pfam" id="PF24351">
    <property type="entry name" value="DUF7511"/>
    <property type="match status" value="1"/>
</dbReference>